<dbReference type="OrthoDB" id="114080at2759"/>
<gene>
    <name evidence="3" type="ORF">CKAN_00290300</name>
</gene>
<evidence type="ECO:0000256" key="1">
    <source>
        <dbReference type="SAM" id="MobiDB-lite"/>
    </source>
</evidence>
<feature type="compositionally biased region" description="Basic and acidic residues" evidence="1">
    <location>
        <begin position="305"/>
        <end position="314"/>
    </location>
</feature>
<dbReference type="Proteomes" id="UP000283530">
    <property type="component" value="Unassembled WGS sequence"/>
</dbReference>
<organism evidence="3 4">
    <name type="scientific">Cinnamomum micranthum f. kanehirae</name>
    <dbReference type="NCBI Taxonomy" id="337451"/>
    <lineage>
        <taxon>Eukaryota</taxon>
        <taxon>Viridiplantae</taxon>
        <taxon>Streptophyta</taxon>
        <taxon>Embryophyta</taxon>
        <taxon>Tracheophyta</taxon>
        <taxon>Spermatophyta</taxon>
        <taxon>Magnoliopsida</taxon>
        <taxon>Magnoliidae</taxon>
        <taxon>Laurales</taxon>
        <taxon>Lauraceae</taxon>
        <taxon>Cinnamomum</taxon>
    </lineage>
</organism>
<proteinExistence type="predicted"/>
<feature type="domain" description="Nucleolus and neural progenitor protein-like N-terminal" evidence="2">
    <location>
        <begin position="5"/>
        <end position="163"/>
    </location>
</feature>
<dbReference type="Pfam" id="PF14780">
    <property type="entry name" value="NEPRO_N"/>
    <property type="match status" value="1"/>
</dbReference>
<name>A0A443N7V0_9MAGN</name>
<feature type="region of interest" description="Disordered" evidence="1">
    <location>
        <begin position="305"/>
        <end position="416"/>
    </location>
</feature>
<dbReference type="AlphaFoldDB" id="A0A443N7V0"/>
<feature type="compositionally biased region" description="Polar residues" evidence="1">
    <location>
        <begin position="349"/>
        <end position="362"/>
    </location>
</feature>
<comment type="caution">
    <text evidence="3">The sequence shown here is derived from an EMBL/GenBank/DDBJ whole genome shotgun (WGS) entry which is preliminary data.</text>
</comment>
<accession>A0A443N7V0</accession>
<dbReference type="InterPro" id="IPR027951">
    <property type="entry name" value="Nepro_N"/>
</dbReference>
<dbReference type="EMBL" id="QPKB01000001">
    <property type="protein sequence ID" value="RWR74568.1"/>
    <property type="molecule type" value="Genomic_DNA"/>
</dbReference>
<dbReference type="PANTHER" id="PTHR34786">
    <property type="entry name" value="OS09G0504900 PROTEIN"/>
    <property type="match status" value="1"/>
</dbReference>
<dbReference type="PANTHER" id="PTHR34786:SF1">
    <property type="entry name" value="OS09G0504900 PROTEIN"/>
    <property type="match status" value="1"/>
</dbReference>
<protein>
    <recommendedName>
        <fullName evidence="2">Nucleolus and neural progenitor protein-like N-terminal domain-containing protein</fullName>
    </recommendedName>
</protein>
<dbReference type="STRING" id="337451.A0A443N7V0"/>
<keyword evidence="4" id="KW-1185">Reference proteome</keyword>
<sequence>MSSESANLEERLKSFIAQLKTESGILDRIVYKGKNQHRRCLYFQCLLKVRRDVRLLISAGLEEILSYHFQIINGDKPKQKLYLLERLKVKKHHNGKHNFQERLLGVARLLSQMVEPILKAAIQISTLLARSFFMGFSLTSLAMLARFRVLVQQMLLDIVQVFNMVSSISQKEQSVKLKQEEIEVFQEYYPLSGEVLTLECLWEGDKFVLLEKTNETELKNTAGDLKDGRDISLGTPSIQYQRIEVPSEDPCLNDEFRCETAPANHTNEEFMSSIDENKGYTTINASSHQSVKISTDIEVKDCADENGINDERSPKGRSPAEGSKVENTSSSMSLAQSTADNSKVACRSPFQSTKTKSQSTVNKVAFVSVRKSAPSEASDGSPLKKLKTTWSSSSDNDSGDPFFSLLAPGAIKDSLF</sequence>
<evidence type="ECO:0000313" key="4">
    <source>
        <dbReference type="Proteomes" id="UP000283530"/>
    </source>
</evidence>
<evidence type="ECO:0000259" key="2">
    <source>
        <dbReference type="Pfam" id="PF14780"/>
    </source>
</evidence>
<reference evidence="3 4" key="1">
    <citation type="journal article" date="2019" name="Nat. Plants">
        <title>Stout camphor tree genome fills gaps in understanding of flowering plant genome evolution.</title>
        <authorList>
            <person name="Chaw S.M."/>
            <person name="Liu Y.C."/>
            <person name="Wu Y.W."/>
            <person name="Wang H.Y."/>
            <person name="Lin C.I."/>
            <person name="Wu C.S."/>
            <person name="Ke H.M."/>
            <person name="Chang L.Y."/>
            <person name="Hsu C.Y."/>
            <person name="Yang H.T."/>
            <person name="Sudianto E."/>
            <person name="Hsu M.H."/>
            <person name="Wu K.P."/>
            <person name="Wang L.N."/>
            <person name="Leebens-Mack J.H."/>
            <person name="Tsai I.J."/>
        </authorList>
    </citation>
    <scope>NUCLEOTIDE SEQUENCE [LARGE SCALE GENOMIC DNA]</scope>
    <source>
        <strain evidence="4">cv. Chaw 1501</strain>
        <tissue evidence="3">Young leaves</tissue>
    </source>
</reference>
<evidence type="ECO:0000313" key="3">
    <source>
        <dbReference type="EMBL" id="RWR74568.1"/>
    </source>
</evidence>
<feature type="compositionally biased region" description="Polar residues" evidence="1">
    <location>
        <begin position="325"/>
        <end position="341"/>
    </location>
</feature>